<name>A0A1Y1YBT3_9FUNG</name>
<organism evidence="2 3">
    <name type="scientific">Basidiobolus meristosporus CBS 931.73</name>
    <dbReference type="NCBI Taxonomy" id="1314790"/>
    <lineage>
        <taxon>Eukaryota</taxon>
        <taxon>Fungi</taxon>
        <taxon>Fungi incertae sedis</taxon>
        <taxon>Zoopagomycota</taxon>
        <taxon>Entomophthoromycotina</taxon>
        <taxon>Basidiobolomycetes</taxon>
        <taxon>Basidiobolales</taxon>
        <taxon>Basidiobolaceae</taxon>
        <taxon>Basidiobolus</taxon>
    </lineage>
</organism>
<evidence type="ECO:0000256" key="1">
    <source>
        <dbReference type="SAM" id="MobiDB-lite"/>
    </source>
</evidence>
<dbReference type="AlphaFoldDB" id="A0A1Y1YBT3"/>
<dbReference type="Proteomes" id="UP000193498">
    <property type="component" value="Unassembled WGS sequence"/>
</dbReference>
<feature type="region of interest" description="Disordered" evidence="1">
    <location>
        <begin position="623"/>
        <end position="667"/>
    </location>
</feature>
<dbReference type="STRING" id="1314790.A0A1Y1YBT3"/>
<dbReference type="OrthoDB" id="5350595at2759"/>
<dbReference type="Pfam" id="PF10257">
    <property type="entry name" value="RAI16-like"/>
    <property type="match status" value="1"/>
</dbReference>
<feature type="compositionally biased region" description="Acidic residues" evidence="1">
    <location>
        <begin position="655"/>
        <end position="665"/>
    </location>
</feature>
<comment type="caution">
    <text evidence="2">The sequence shown here is derived from an EMBL/GenBank/DDBJ whole genome shotgun (WGS) entry which is preliminary data.</text>
</comment>
<dbReference type="InParanoid" id="A0A1Y1YBT3"/>
<proteinExistence type="predicted"/>
<feature type="compositionally biased region" description="Polar residues" evidence="1">
    <location>
        <begin position="635"/>
        <end position="644"/>
    </location>
</feature>
<dbReference type="EMBL" id="MCFE01000175">
    <property type="protein sequence ID" value="ORX95459.1"/>
    <property type="molecule type" value="Genomic_DNA"/>
</dbReference>
<keyword evidence="3" id="KW-1185">Reference proteome</keyword>
<evidence type="ECO:0000313" key="3">
    <source>
        <dbReference type="Proteomes" id="UP000193498"/>
    </source>
</evidence>
<gene>
    <name evidence="2" type="ORF">K493DRAFT_282785</name>
</gene>
<dbReference type="PANTHER" id="PTHR21705:SF11">
    <property type="entry name" value="FHIP FAMILY PROTEIN CG3558"/>
    <property type="match status" value="1"/>
</dbReference>
<accession>A0A1Y1YBT3</accession>
<protein>
    <submittedName>
        <fullName evidence="2">Uncharacterized protein</fullName>
    </submittedName>
</protein>
<reference evidence="2 3" key="1">
    <citation type="submission" date="2016-07" db="EMBL/GenBank/DDBJ databases">
        <title>Pervasive Adenine N6-methylation of Active Genes in Fungi.</title>
        <authorList>
            <consortium name="DOE Joint Genome Institute"/>
            <person name="Mondo S.J."/>
            <person name="Dannebaum R.O."/>
            <person name="Kuo R.C."/>
            <person name="Labutti K."/>
            <person name="Haridas S."/>
            <person name="Kuo A."/>
            <person name="Salamov A."/>
            <person name="Ahrendt S.R."/>
            <person name="Lipzen A."/>
            <person name="Sullivan W."/>
            <person name="Andreopoulos W.B."/>
            <person name="Clum A."/>
            <person name="Lindquist E."/>
            <person name="Daum C."/>
            <person name="Ramamoorthy G.K."/>
            <person name="Gryganskyi A."/>
            <person name="Culley D."/>
            <person name="Magnuson J.K."/>
            <person name="James T.Y."/>
            <person name="O'Malley M.A."/>
            <person name="Stajich J.E."/>
            <person name="Spatafora J.W."/>
            <person name="Visel A."/>
            <person name="Grigoriev I.V."/>
        </authorList>
    </citation>
    <scope>NUCLEOTIDE SEQUENCE [LARGE SCALE GENOMIC DNA]</scope>
    <source>
        <strain evidence="2 3">CBS 931.73</strain>
    </source>
</reference>
<sequence length="778" mass="88276">MLSSTTRVGQIFKTMVDLLVQEEIRTEEGATGACMEYLLKNHVLGKLAHHAPDGIRQEVIRFISSMINLLDDRFLVHKAAHVPTLKLLEDCMGNEEWRECFAEDLVDLMYNICSKIHGYPELLHIFFYDKQWLTAPQKSNARGVQGQNKLFNAESLKNLVSNQEISNEGEKREYEFAFFKHLLLFIHKDGKLGDVARTALLFLMDVADSGLRDFILTGDFCTIIAAGLGAFYSQLPRKLVVEASMESVSFGYHGYPTEKTQRGETATSPEFQALLESFLKYLDFTQEVLVRCSRGSICTLLLDSTKSLFVENILYPSLLECSDTDGTAIAVITYIDLLIRHIKNSELNNMIVAYLVNSDLTNMPSHSTSGLRGISNGDTDVDAPTKQLEAPPLLPYNMKDLIFSNLRSTSQPVVIAALKLLKTMLTHHCLYTVSFLDVEYTSTREKPTDERRYTPAIDHLRVLSKYLSLISLIDPTHEKGLSAKSYGEYLADAEVSMEYHEHHHMDDMAHMKLGVLTKKSNPRRHTRAMSIKYSNLDATKNTFTEEQPKKIPSGLLQNLNRCTLFKHKIRPTDPIMHVLIGLLSGYFEQSCELNLAVTGVLTAVISCPCRDLESWVSSKNETLIPPNHPHGRHSPVSSDSNNQEEYGISPPSLIYDDESSEDEMDPSAQDETCFKSRLFEDPIFFAVLEELSNQVVRYRREMLGFDQRFRARREELLSFGIQPARRAFHVSEEGRFNSKRRSLEEMVDNAIILGEVIKEVVSIVQVRRSLGVNEVWYV</sequence>
<evidence type="ECO:0000313" key="2">
    <source>
        <dbReference type="EMBL" id="ORX95459.1"/>
    </source>
</evidence>
<dbReference type="InterPro" id="IPR019384">
    <property type="entry name" value="FHIP"/>
</dbReference>
<dbReference type="PANTHER" id="PTHR21705">
    <property type="entry name" value="RAI16 PROTEIN-RELATED"/>
    <property type="match status" value="1"/>
</dbReference>